<dbReference type="Proteomes" id="UP000625711">
    <property type="component" value="Unassembled WGS sequence"/>
</dbReference>
<reference evidence="1" key="1">
    <citation type="submission" date="2020-08" db="EMBL/GenBank/DDBJ databases">
        <title>Genome sequencing and assembly of the red palm weevil Rhynchophorus ferrugineus.</title>
        <authorList>
            <person name="Dias G.B."/>
            <person name="Bergman C.M."/>
            <person name="Manee M."/>
        </authorList>
    </citation>
    <scope>NUCLEOTIDE SEQUENCE</scope>
    <source>
        <strain evidence="1">AA-2017</strain>
        <tissue evidence="1">Whole larva</tissue>
    </source>
</reference>
<dbReference type="EMBL" id="JAACXV010005182">
    <property type="protein sequence ID" value="KAF7276883.1"/>
    <property type="molecule type" value="Genomic_DNA"/>
</dbReference>
<dbReference type="AlphaFoldDB" id="A0A834MAQ5"/>
<sequence>KDISKCLGKIVPIEVIVNTLLAMANADILRLRNCLKILWNFLFNLKLSGEQLRKLKNLARTMDKTCTRGIVEEYLSIGGEMGIEEETDVEDKMREKGVARVLGMEEDSTQELHCEPADDDECISQPRHEKVKKEIEDLIQPKIALRTSGPAKMERPYKTFLVNPPFSTLTAVVVEEANTTTSVVTVVADVFIIGKDIVALLADADADTDTVTEVVITLGTVEVIAEALLDVAAVTVSADSTIISSVVGTVTTGVVGKGMSVVKEAIKLLPEKKV</sequence>
<accession>A0A834MAQ5</accession>
<comment type="caution">
    <text evidence="1">The sequence shown here is derived from an EMBL/GenBank/DDBJ whole genome shotgun (WGS) entry which is preliminary data.</text>
</comment>
<gene>
    <name evidence="1" type="ORF">GWI33_009688</name>
</gene>
<organism evidence="1 2">
    <name type="scientific">Rhynchophorus ferrugineus</name>
    <name type="common">Red palm weevil</name>
    <name type="synonym">Curculio ferrugineus</name>
    <dbReference type="NCBI Taxonomy" id="354439"/>
    <lineage>
        <taxon>Eukaryota</taxon>
        <taxon>Metazoa</taxon>
        <taxon>Ecdysozoa</taxon>
        <taxon>Arthropoda</taxon>
        <taxon>Hexapoda</taxon>
        <taxon>Insecta</taxon>
        <taxon>Pterygota</taxon>
        <taxon>Neoptera</taxon>
        <taxon>Endopterygota</taxon>
        <taxon>Coleoptera</taxon>
        <taxon>Polyphaga</taxon>
        <taxon>Cucujiformia</taxon>
        <taxon>Curculionidae</taxon>
        <taxon>Dryophthorinae</taxon>
        <taxon>Rhynchophorus</taxon>
    </lineage>
</organism>
<name>A0A834MAQ5_RHYFE</name>
<proteinExistence type="predicted"/>
<feature type="non-terminal residue" evidence="1">
    <location>
        <position position="1"/>
    </location>
</feature>
<protein>
    <submittedName>
        <fullName evidence="1">Uncharacterized protein</fullName>
    </submittedName>
</protein>
<keyword evidence="2" id="KW-1185">Reference proteome</keyword>
<evidence type="ECO:0000313" key="2">
    <source>
        <dbReference type="Proteomes" id="UP000625711"/>
    </source>
</evidence>
<evidence type="ECO:0000313" key="1">
    <source>
        <dbReference type="EMBL" id="KAF7276883.1"/>
    </source>
</evidence>